<sequence length="202" mass="23255">MNQVIAWRQVEKAALVDRGEDDEEPVTSIIRSYLVRRGLSDTLKAFDEEREEHPLNPRAAHAAEEKYENIEQRKLAQSLCLQGRYKEAAEFLPATSIFKIQLFCIAAFQQSDRERALQCITETVPPLVYGCEDPRSAHQLYLACLSSLSKPDFHFDMEVDPALLAYEVNEALLQRKMPSALHVLLSWSEWLQKEEVCFRSLQ</sequence>
<dbReference type="OrthoDB" id="270849at2759"/>
<name>S9TMW4_9TRYP</name>
<dbReference type="AlphaFoldDB" id="S9TMW4"/>
<keyword evidence="2" id="KW-1185">Reference proteome</keyword>
<dbReference type="InterPro" id="IPR006594">
    <property type="entry name" value="LisH"/>
</dbReference>
<organism evidence="1 2">
    <name type="scientific">Strigomonas culicis</name>
    <dbReference type="NCBI Taxonomy" id="28005"/>
    <lineage>
        <taxon>Eukaryota</taxon>
        <taxon>Discoba</taxon>
        <taxon>Euglenozoa</taxon>
        <taxon>Kinetoplastea</taxon>
        <taxon>Metakinetoplastina</taxon>
        <taxon>Trypanosomatida</taxon>
        <taxon>Trypanosomatidae</taxon>
        <taxon>Strigomonadinae</taxon>
        <taxon>Strigomonas</taxon>
    </lineage>
</organism>
<dbReference type="Proteomes" id="UP000015354">
    <property type="component" value="Unassembled WGS sequence"/>
</dbReference>
<dbReference type="PROSITE" id="PS50896">
    <property type="entry name" value="LISH"/>
    <property type="match status" value="1"/>
</dbReference>
<dbReference type="EMBL" id="ATMH01009376">
    <property type="protein sequence ID" value="EPY19592.1"/>
    <property type="molecule type" value="Genomic_DNA"/>
</dbReference>
<comment type="caution">
    <text evidence="1">The sequence shown here is derived from an EMBL/GenBank/DDBJ whole genome shotgun (WGS) entry which is preliminary data.</text>
</comment>
<protein>
    <submittedName>
        <fullName evidence="1">Uncharacterized protein</fullName>
    </submittedName>
</protein>
<evidence type="ECO:0000313" key="2">
    <source>
        <dbReference type="Proteomes" id="UP000015354"/>
    </source>
</evidence>
<gene>
    <name evidence="1" type="ORF">STCU_09376</name>
</gene>
<evidence type="ECO:0000313" key="1">
    <source>
        <dbReference type="EMBL" id="EPY19592.1"/>
    </source>
</evidence>
<accession>S9TMW4</accession>
<reference evidence="1 2" key="1">
    <citation type="journal article" date="2013" name="PLoS ONE">
        <title>Predicting the Proteins of Angomonas deanei, Strigomonas culicis and Their Respective Endosymbionts Reveals New Aspects of the Trypanosomatidae Family.</title>
        <authorList>
            <person name="Motta M.C."/>
            <person name="Martins A.C."/>
            <person name="de Souza S.S."/>
            <person name="Catta-Preta C.M."/>
            <person name="Silva R."/>
            <person name="Klein C.C."/>
            <person name="de Almeida L.G."/>
            <person name="de Lima Cunha O."/>
            <person name="Ciapina L.P."/>
            <person name="Brocchi M."/>
            <person name="Colabardini A.C."/>
            <person name="de Araujo Lima B."/>
            <person name="Machado C.R."/>
            <person name="de Almeida Soares C.M."/>
            <person name="Probst C.M."/>
            <person name="de Menezes C.B."/>
            <person name="Thompson C.E."/>
            <person name="Bartholomeu D.C."/>
            <person name="Gradia D.F."/>
            <person name="Pavoni D.P."/>
            <person name="Grisard E.C."/>
            <person name="Fantinatti-Garboggini F."/>
            <person name="Marchini F.K."/>
            <person name="Rodrigues-Luiz G.F."/>
            <person name="Wagner G."/>
            <person name="Goldman G.H."/>
            <person name="Fietto J.L."/>
            <person name="Elias M.C."/>
            <person name="Goldman M.H."/>
            <person name="Sagot M.F."/>
            <person name="Pereira M."/>
            <person name="Stoco P.H."/>
            <person name="de Mendonca-Neto R.P."/>
            <person name="Teixeira S.M."/>
            <person name="Maciel T.E."/>
            <person name="de Oliveira Mendes T.A."/>
            <person name="Urmenyi T.P."/>
            <person name="de Souza W."/>
            <person name="Schenkman S."/>
            <person name="de Vasconcelos A.T."/>
        </authorList>
    </citation>
    <scope>NUCLEOTIDE SEQUENCE [LARGE SCALE GENOMIC DNA]</scope>
</reference>
<proteinExistence type="predicted"/>